<keyword evidence="1" id="KW-0175">Coiled coil</keyword>
<proteinExistence type="predicted"/>
<dbReference type="GeneID" id="90540506"/>
<organism evidence="2 3">
    <name type="scientific">Vairimorpha necatrix</name>
    <dbReference type="NCBI Taxonomy" id="6039"/>
    <lineage>
        <taxon>Eukaryota</taxon>
        <taxon>Fungi</taxon>
        <taxon>Fungi incertae sedis</taxon>
        <taxon>Microsporidia</taxon>
        <taxon>Nosematidae</taxon>
        <taxon>Vairimorpha</taxon>
    </lineage>
</organism>
<sequence length="744" mass="88882">MNIFHLIIPAYISCTNQMFFYKITDDLINKVENREYGIFNSFKIPVIVYLVHHESKQIINVNINEKASQVNNQIKKRCTVFYDKKSINEITNEIENLIVSSLKFKNSYSINITYDKLDIKRSSIFYEVMKNIINVNKEKKINKKCKDIFYDNICEKNSYFIDVIYTIKQENINLKDNMSIFKVHVFYNIEPSTWYIRLPIEIEGIYYLFELDIEEFELEAFYSLSNINIKFKNSYEEQNFMNLLIFLKEIDDKLLCSQIQQSKVSCKTNKYMIKNSSFKIQIESDKINFRQRSDNYEYNLLENASFSINRNCYFELQRFVEQFNIMNINQIYEGIEVLFRSFCRNKKIEFLVHRILYRKKSALNLLFGHLFLSMYVIYRHELDIIIGHKEDTENEIEDIKNRLTDFILSKISFDNNLIFYLIKICLLKEAEKYINENEVNDDLLFNTLKEIGNLVRLKKSNSNEIMQFSCDKGGIDIFAIITDVLNIHTENLYNYKIWGLEHICKLASLFEVRYKLSTAEYSKDFEKYEIMDSMELYKFDVEFNIGILLNKICRNHKEDKSYKNVISTKEIETNKIKKKLETIGLIKCLNLLISEALDQEIENIWEKETRVEFEDDLITKGIEKIDQIFARHFMVKSNTIINYFKKIFIKNIGEDTILEYKNELENNFRLDISINIEKNAINKAKKNLKKILKILAENNFENMTKEKEKYGKDLKSILKFLNKEDPMEVLNNNPEYKTMIIYMN</sequence>
<dbReference type="RefSeq" id="XP_065328840.1">
    <property type="nucleotide sequence ID" value="XM_065472768.1"/>
</dbReference>
<dbReference type="AlphaFoldDB" id="A0AAX4J9S5"/>
<evidence type="ECO:0000313" key="3">
    <source>
        <dbReference type="Proteomes" id="UP001334084"/>
    </source>
</evidence>
<dbReference type="KEGG" id="vnx:VNE69_02216"/>
<dbReference type="EMBL" id="CP142727">
    <property type="protein sequence ID" value="WUR02695.1"/>
    <property type="molecule type" value="Genomic_DNA"/>
</dbReference>
<name>A0AAX4J9S5_9MICR</name>
<protein>
    <submittedName>
        <fullName evidence="2">Uncharacterized protein</fullName>
    </submittedName>
</protein>
<evidence type="ECO:0000256" key="1">
    <source>
        <dbReference type="SAM" id="Coils"/>
    </source>
</evidence>
<feature type="coiled-coil region" evidence="1">
    <location>
        <begin position="382"/>
        <end position="409"/>
    </location>
</feature>
<evidence type="ECO:0000313" key="2">
    <source>
        <dbReference type="EMBL" id="WUR02695.1"/>
    </source>
</evidence>
<keyword evidence="3" id="KW-1185">Reference proteome</keyword>
<reference evidence="2" key="1">
    <citation type="journal article" date="2024" name="BMC Genomics">
        <title>Functional annotation of a divergent genome using sequence and structure-based similarity.</title>
        <authorList>
            <person name="Svedberg D."/>
            <person name="Winiger R.R."/>
            <person name="Berg A."/>
            <person name="Sharma H."/>
            <person name="Tellgren-Roth C."/>
            <person name="Debrunner-Vossbrinck B.A."/>
            <person name="Vossbrinck C.R."/>
            <person name="Barandun J."/>
        </authorList>
    </citation>
    <scope>NUCLEOTIDE SEQUENCE</scope>
    <source>
        <strain evidence="2">Illinois isolate</strain>
    </source>
</reference>
<gene>
    <name evidence="2" type="ORF">VNE69_02216</name>
</gene>
<accession>A0AAX4J9S5</accession>
<dbReference type="Proteomes" id="UP001334084">
    <property type="component" value="Chromosome 2"/>
</dbReference>